<dbReference type="PANTHER" id="PTHR21724">
    <property type="entry name" value="SHKT DOMAIN-CONTAINING PROTEIN"/>
    <property type="match status" value="1"/>
</dbReference>
<evidence type="ECO:0000259" key="3">
    <source>
        <dbReference type="PROSITE" id="PS51670"/>
    </source>
</evidence>
<name>A0A8S1EDJ0_9PELO</name>
<feature type="domain" description="ShKT" evidence="3">
    <location>
        <begin position="207"/>
        <end position="244"/>
    </location>
</feature>
<keyword evidence="2" id="KW-0732">Signal</keyword>
<reference evidence="4 5" key="1">
    <citation type="submission" date="2020-04" db="EMBL/GenBank/DDBJ databases">
        <authorList>
            <person name="Laetsch R D."/>
            <person name="Stevens L."/>
            <person name="Kumar S."/>
            <person name="Blaxter L. M."/>
        </authorList>
    </citation>
    <scope>NUCLEOTIDE SEQUENCE [LARGE SCALE GENOMIC DNA]</scope>
</reference>
<dbReference type="EMBL" id="CADEPM010000001">
    <property type="protein sequence ID" value="CAB3398388.1"/>
    <property type="molecule type" value="Genomic_DNA"/>
</dbReference>
<gene>
    <name evidence="4" type="ORF">CBOVIS_LOCUS1667</name>
</gene>
<dbReference type="Proteomes" id="UP000494206">
    <property type="component" value="Unassembled WGS sequence"/>
</dbReference>
<dbReference type="PROSITE" id="PS51670">
    <property type="entry name" value="SHKT"/>
    <property type="match status" value="2"/>
</dbReference>
<dbReference type="InterPro" id="IPR003582">
    <property type="entry name" value="ShKT_dom"/>
</dbReference>
<keyword evidence="5" id="KW-1185">Reference proteome</keyword>
<feature type="chain" id="PRO_5035939174" description="ShKT domain-containing protein" evidence="2">
    <location>
        <begin position="17"/>
        <end position="244"/>
    </location>
</feature>
<dbReference type="SMART" id="SM00254">
    <property type="entry name" value="ShKT"/>
    <property type="match status" value="4"/>
</dbReference>
<dbReference type="OrthoDB" id="5813795at2759"/>
<proteinExistence type="predicted"/>
<organism evidence="4 5">
    <name type="scientific">Caenorhabditis bovis</name>
    <dbReference type="NCBI Taxonomy" id="2654633"/>
    <lineage>
        <taxon>Eukaryota</taxon>
        <taxon>Metazoa</taxon>
        <taxon>Ecdysozoa</taxon>
        <taxon>Nematoda</taxon>
        <taxon>Chromadorea</taxon>
        <taxon>Rhabditida</taxon>
        <taxon>Rhabditina</taxon>
        <taxon>Rhabditomorpha</taxon>
        <taxon>Rhabditoidea</taxon>
        <taxon>Rhabditidae</taxon>
        <taxon>Peloderinae</taxon>
        <taxon>Caenorhabditis</taxon>
    </lineage>
</organism>
<dbReference type="Pfam" id="PF01549">
    <property type="entry name" value="ShK"/>
    <property type="match status" value="4"/>
</dbReference>
<accession>A0A8S1EDJ0</accession>
<sequence>MIFIIFSAFLIGSASAEIGSDLNCTVFNGTAFVYAPSATICKNAISDASCASLFAPAAATDPLPAAGTDAARPFKCYSTATATPAPIDAGLKDSALKQCAKHCGFCCQTDAYNCPNKAQPGMNCDAITQDQCDDPKWRVEIAKECPAACGMCNEGGCVDAVQNCANDITICNSITMQTFVNANCQRTCNRCSAATTPSTGGSTGGACGNDLPSCAAWARNGFCTNSFYSASAKRARCPRACNLC</sequence>
<dbReference type="PANTHER" id="PTHR21724:SF0">
    <property type="entry name" value="SHKT DOMAIN-CONTAINING PROTEIN"/>
    <property type="match status" value="1"/>
</dbReference>
<feature type="signal peptide" evidence="2">
    <location>
        <begin position="1"/>
        <end position="16"/>
    </location>
</feature>
<protein>
    <recommendedName>
        <fullName evidence="3">ShKT domain-containing protein</fullName>
    </recommendedName>
</protein>
<comment type="caution">
    <text evidence="1">Lacks conserved residue(s) required for the propagation of feature annotation.</text>
</comment>
<comment type="caution">
    <text evidence="4">The sequence shown here is derived from an EMBL/GenBank/DDBJ whole genome shotgun (WGS) entry which is preliminary data.</text>
</comment>
<evidence type="ECO:0000256" key="1">
    <source>
        <dbReference type="PROSITE-ProRule" id="PRU01005"/>
    </source>
</evidence>
<feature type="domain" description="ShKT" evidence="3">
    <location>
        <begin position="106"/>
        <end position="152"/>
    </location>
</feature>
<evidence type="ECO:0000313" key="5">
    <source>
        <dbReference type="Proteomes" id="UP000494206"/>
    </source>
</evidence>
<evidence type="ECO:0000313" key="4">
    <source>
        <dbReference type="EMBL" id="CAB3398388.1"/>
    </source>
</evidence>
<dbReference type="AlphaFoldDB" id="A0A8S1EDJ0"/>
<evidence type="ECO:0000256" key="2">
    <source>
        <dbReference type="SAM" id="SignalP"/>
    </source>
</evidence>
<dbReference type="Gene3D" id="1.10.10.1940">
    <property type="match status" value="1"/>
</dbReference>